<feature type="region of interest" description="Disordered" evidence="2">
    <location>
        <begin position="135"/>
        <end position="168"/>
    </location>
</feature>
<accession>A0A9P8VCX1</accession>
<feature type="compositionally biased region" description="Low complexity" evidence="2">
    <location>
        <begin position="37"/>
        <end position="51"/>
    </location>
</feature>
<evidence type="ECO:0000313" key="5">
    <source>
        <dbReference type="Proteomes" id="UP000770015"/>
    </source>
</evidence>
<evidence type="ECO:0000313" key="4">
    <source>
        <dbReference type="EMBL" id="KAH6686921.1"/>
    </source>
</evidence>
<dbReference type="Gene3D" id="3.90.1200.10">
    <property type="match status" value="1"/>
</dbReference>
<dbReference type="PANTHER" id="PTHR22603">
    <property type="entry name" value="CHOLINE/ETHANOALAMINE KINASE"/>
    <property type="match status" value="1"/>
</dbReference>
<feature type="compositionally biased region" description="Low complexity" evidence="2">
    <location>
        <begin position="75"/>
        <end position="93"/>
    </location>
</feature>
<reference evidence="4" key="1">
    <citation type="journal article" date="2021" name="Nat. Commun.">
        <title>Genetic determinants of endophytism in the Arabidopsis root mycobiome.</title>
        <authorList>
            <person name="Mesny F."/>
            <person name="Miyauchi S."/>
            <person name="Thiergart T."/>
            <person name="Pickel B."/>
            <person name="Atanasova L."/>
            <person name="Karlsson M."/>
            <person name="Huettel B."/>
            <person name="Barry K.W."/>
            <person name="Haridas S."/>
            <person name="Chen C."/>
            <person name="Bauer D."/>
            <person name="Andreopoulos W."/>
            <person name="Pangilinan J."/>
            <person name="LaButti K."/>
            <person name="Riley R."/>
            <person name="Lipzen A."/>
            <person name="Clum A."/>
            <person name="Drula E."/>
            <person name="Henrissat B."/>
            <person name="Kohler A."/>
            <person name="Grigoriev I.V."/>
            <person name="Martin F.M."/>
            <person name="Hacquard S."/>
        </authorList>
    </citation>
    <scope>NUCLEOTIDE SEQUENCE</scope>
    <source>
        <strain evidence="4">MPI-SDFR-AT-0117</strain>
    </source>
</reference>
<dbReference type="GO" id="GO:0004305">
    <property type="term" value="F:ethanolamine kinase activity"/>
    <property type="evidence" value="ECO:0007669"/>
    <property type="project" value="TreeGrafter"/>
</dbReference>
<keyword evidence="4" id="KW-0808">Transferase</keyword>
<evidence type="ECO:0000259" key="3">
    <source>
        <dbReference type="Pfam" id="PF04428"/>
    </source>
</evidence>
<feature type="compositionally biased region" description="Basic and acidic residues" evidence="2">
    <location>
        <begin position="158"/>
        <end position="168"/>
    </location>
</feature>
<keyword evidence="5" id="KW-1185">Reference proteome</keyword>
<feature type="region of interest" description="Disordered" evidence="2">
    <location>
        <begin position="698"/>
        <end position="717"/>
    </location>
</feature>
<dbReference type="GO" id="GO:0005737">
    <property type="term" value="C:cytoplasm"/>
    <property type="evidence" value="ECO:0007669"/>
    <property type="project" value="TreeGrafter"/>
</dbReference>
<dbReference type="EMBL" id="JAGSXJ010000012">
    <property type="protein sequence ID" value="KAH6686921.1"/>
    <property type="molecule type" value="Genomic_DNA"/>
</dbReference>
<dbReference type="GO" id="GO:0004103">
    <property type="term" value="F:choline kinase activity"/>
    <property type="evidence" value="ECO:0007669"/>
    <property type="project" value="TreeGrafter"/>
</dbReference>
<dbReference type="Pfam" id="PF01633">
    <property type="entry name" value="Choline_kinase"/>
    <property type="match status" value="1"/>
</dbReference>
<dbReference type="CDD" id="cd05157">
    <property type="entry name" value="ETNK_euk"/>
    <property type="match status" value="1"/>
</dbReference>
<comment type="similarity">
    <text evidence="1">Belongs to the choline/ethanolamine kinase family.</text>
</comment>
<feature type="compositionally biased region" description="Polar residues" evidence="2">
    <location>
        <begin position="1"/>
        <end position="13"/>
    </location>
</feature>
<dbReference type="InterPro" id="IPR007521">
    <property type="entry name" value="Choline_kin_N"/>
</dbReference>
<protein>
    <submittedName>
        <fullName evidence="4">Choline kinase</fullName>
    </submittedName>
</protein>
<sequence>MSDSPSLNANGQPLKSALKTEDETDRLASQSSFKVVQIAEPEQELAPAPEQHPGDLPSPKRQFSANIAKRLSGRPHLPSATSSQSSLAALASPEVVQSPDAMEETGESSAAPHRKHQYASQKLLSQVSEWLDRERRRKEAREAHGHHHTFSRRKRHEKHDEESEEAHVLRARTDSIDSNSSEIALDKLQRIIEDNMGALGLDSIPRLGPKLGRPSLHRHKKSGSRSFLHRTASSDTDYVDGDATVPSCDAVLDNTKTMSYNAGKSSDNLALSSKTESKEREAWSTFRNEIIRLTHTLRIKGWRQVPLEGGDRISVQRLSGALTNAVYVVTPPDDLEKVPGKKLPNKLLLRIYGPNVEQLIDREFELGVLKRLARKKIGPRLLGTFTNGRFEEYFNSTTLTAENLREPETFKSIAKRMRELHDGIEVLDDERESGPSIWGNWDRWVETVEKNVLMLDEETRSKADGRPRDAIFSGDGFVCGAEWPMFKAIVEKYRSHLESIYRTKQELNNRMVFCHNDTQYGNILRVRPDDSKSPLLQPANEHKQLVVIDFEYAAPSVPGQEFANHFTEWMYNYHDAIAPHACHAERYPMPDIQRRFIKAYVEHRPQFPHRGSTPRMSPLDTPTGGVTPAFGAASSSSSIVDFMLDARVPSGQWTESERQRDEQTDKLVTELLEETRLWRIANSAFWIAWGIVQAKLPGSDGDSVKSEGSGGETEEDEEFDYLSYAQDRALFFWGDCVLMGLIKTEELPENIRGRLKFVDR</sequence>
<organism evidence="4 5">
    <name type="scientific">Plectosphaerella plurivora</name>
    <dbReference type="NCBI Taxonomy" id="936078"/>
    <lineage>
        <taxon>Eukaryota</taxon>
        <taxon>Fungi</taxon>
        <taxon>Dikarya</taxon>
        <taxon>Ascomycota</taxon>
        <taxon>Pezizomycotina</taxon>
        <taxon>Sordariomycetes</taxon>
        <taxon>Hypocreomycetidae</taxon>
        <taxon>Glomerellales</taxon>
        <taxon>Plectosphaerellaceae</taxon>
        <taxon>Plectosphaerella</taxon>
    </lineage>
</organism>
<keyword evidence="4" id="KW-0418">Kinase</keyword>
<proteinExistence type="inferred from homology"/>
<comment type="caution">
    <text evidence="4">The sequence shown here is derived from an EMBL/GenBank/DDBJ whole genome shotgun (WGS) entry which is preliminary data.</text>
</comment>
<dbReference type="SUPFAM" id="SSF56112">
    <property type="entry name" value="Protein kinase-like (PK-like)"/>
    <property type="match status" value="1"/>
</dbReference>
<evidence type="ECO:0000256" key="2">
    <source>
        <dbReference type="SAM" id="MobiDB-lite"/>
    </source>
</evidence>
<dbReference type="GO" id="GO:0006646">
    <property type="term" value="P:phosphatidylethanolamine biosynthetic process"/>
    <property type="evidence" value="ECO:0007669"/>
    <property type="project" value="TreeGrafter"/>
</dbReference>
<dbReference type="Proteomes" id="UP000770015">
    <property type="component" value="Unassembled WGS sequence"/>
</dbReference>
<dbReference type="Gene3D" id="3.30.200.20">
    <property type="entry name" value="Phosphorylase Kinase, domain 1"/>
    <property type="match status" value="1"/>
</dbReference>
<gene>
    <name evidence="4" type="ORF">F5X68DRAFT_13445</name>
</gene>
<dbReference type="AlphaFoldDB" id="A0A9P8VCX1"/>
<feature type="region of interest" description="Disordered" evidence="2">
    <location>
        <begin position="1"/>
        <end position="120"/>
    </location>
</feature>
<feature type="compositionally biased region" description="Basic residues" evidence="2">
    <location>
        <begin position="144"/>
        <end position="157"/>
    </location>
</feature>
<feature type="domain" description="Choline kinase N-terminal" evidence="3">
    <location>
        <begin position="236"/>
        <end position="308"/>
    </location>
</feature>
<evidence type="ECO:0000256" key="1">
    <source>
        <dbReference type="ARBA" id="ARBA00038211"/>
    </source>
</evidence>
<dbReference type="InterPro" id="IPR011009">
    <property type="entry name" value="Kinase-like_dom_sf"/>
</dbReference>
<dbReference type="OrthoDB" id="10267235at2759"/>
<dbReference type="PANTHER" id="PTHR22603:SF93">
    <property type="entry name" value="RE24176P"/>
    <property type="match status" value="1"/>
</dbReference>
<name>A0A9P8VCX1_9PEZI</name>
<dbReference type="Pfam" id="PF04428">
    <property type="entry name" value="Choline_kin_N"/>
    <property type="match status" value="1"/>
</dbReference>